<gene>
    <name evidence="6" type="ORF">ARMA_1660</name>
</gene>
<protein>
    <submittedName>
        <fullName evidence="6">Branched-chain amino acid aminotransferase</fullName>
        <ecNumber evidence="6">2.6.1.42</ecNumber>
    </submittedName>
</protein>
<dbReference type="EC" id="2.6.1.42" evidence="6"/>
<dbReference type="OrthoDB" id="9805628at2"/>
<reference evidence="6 7" key="1">
    <citation type="journal article" date="2015" name="Genome Announc.">
        <title>Draft Genome Sequence of a Heterotrophic Facultative Anaerobic Thermophilic Bacterium, Ardenticatena maritima Strain 110ST.</title>
        <authorList>
            <person name="Kawaichi S."/>
            <person name="Yoshida T."/>
            <person name="Sako Y."/>
            <person name="Nakamura R."/>
        </authorList>
    </citation>
    <scope>NUCLEOTIDE SEQUENCE [LARGE SCALE GENOMIC DNA]</scope>
    <source>
        <strain evidence="6 7">110S</strain>
    </source>
</reference>
<dbReference type="AlphaFoldDB" id="A0A0M9UCR7"/>
<keyword evidence="6" id="KW-0032">Aminotransferase</keyword>
<evidence type="ECO:0000313" key="7">
    <source>
        <dbReference type="Proteomes" id="UP000037784"/>
    </source>
</evidence>
<keyword evidence="7" id="KW-1185">Reference proteome</keyword>
<dbReference type="InterPro" id="IPR043132">
    <property type="entry name" value="BCAT-like_C"/>
</dbReference>
<dbReference type="SUPFAM" id="SSF56752">
    <property type="entry name" value="D-aminoacid aminotransferase-like PLP-dependent enzymes"/>
    <property type="match status" value="1"/>
</dbReference>
<name>A0A0M9UCR7_9CHLR</name>
<keyword evidence="6" id="KW-0808">Transferase</keyword>
<dbReference type="InterPro" id="IPR043131">
    <property type="entry name" value="BCAT-like_N"/>
</dbReference>
<keyword evidence="3 5" id="KW-0663">Pyridoxal phosphate</keyword>
<evidence type="ECO:0000256" key="1">
    <source>
        <dbReference type="ARBA" id="ARBA00001933"/>
    </source>
</evidence>
<dbReference type="EMBL" id="BBZA01000127">
    <property type="protein sequence ID" value="GAP63237.1"/>
    <property type="molecule type" value="Genomic_DNA"/>
</dbReference>
<dbReference type="PANTHER" id="PTHR42743">
    <property type="entry name" value="AMINO-ACID AMINOTRANSFERASE"/>
    <property type="match status" value="1"/>
</dbReference>
<dbReference type="Gene3D" id="3.20.10.10">
    <property type="entry name" value="D-amino Acid Aminotransferase, subunit A, domain 2"/>
    <property type="match status" value="1"/>
</dbReference>
<dbReference type="InterPro" id="IPR001544">
    <property type="entry name" value="Aminotrans_IV"/>
</dbReference>
<accession>A0A0M9UCR7</accession>
<evidence type="ECO:0000256" key="3">
    <source>
        <dbReference type="ARBA" id="ARBA00022898"/>
    </source>
</evidence>
<evidence type="ECO:0000313" key="6">
    <source>
        <dbReference type="EMBL" id="GAP63237.1"/>
    </source>
</evidence>
<reference evidence="7" key="2">
    <citation type="submission" date="2015-08" db="EMBL/GenBank/DDBJ databases">
        <title>Draft Genome Sequence of a Heterotrophic Facultative Anaerobic Bacterium Ardenticatena maritima Strain 110S.</title>
        <authorList>
            <person name="Kawaichi S."/>
            <person name="Yoshida T."/>
            <person name="Sako Y."/>
            <person name="Nakamura R."/>
        </authorList>
    </citation>
    <scope>NUCLEOTIDE SEQUENCE [LARGE SCALE GENOMIC DNA]</scope>
    <source>
        <strain evidence="7">110S</strain>
    </source>
</reference>
<dbReference type="InterPro" id="IPR036038">
    <property type="entry name" value="Aminotransferase-like"/>
</dbReference>
<dbReference type="Gene3D" id="3.30.470.10">
    <property type="match status" value="1"/>
</dbReference>
<evidence type="ECO:0000256" key="5">
    <source>
        <dbReference type="RuleBase" id="RU004516"/>
    </source>
</evidence>
<dbReference type="Proteomes" id="UP000037784">
    <property type="component" value="Unassembled WGS sequence"/>
</dbReference>
<dbReference type="GO" id="GO:0004084">
    <property type="term" value="F:branched-chain-amino-acid transaminase activity"/>
    <property type="evidence" value="ECO:0007669"/>
    <property type="project" value="UniProtKB-EC"/>
</dbReference>
<proteinExistence type="inferred from homology"/>
<comment type="caution">
    <text evidence="6">The sequence shown here is derived from an EMBL/GenBank/DDBJ whole genome shotgun (WGS) entry which is preliminary data.</text>
</comment>
<organism evidence="6 7">
    <name type="scientific">Ardenticatena maritima</name>
    <dbReference type="NCBI Taxonomy" id="872965"/>
    <lineage>
        <taxon>Bacteria</taxon>
        <taxon>Bacillati</taxon>
        <taxon>Chloroflexota</taxon>
        <taxon>Ardenticatenia</taxon>
        <taxon>Ardenticatenales</taxon>
        <taxon>Ardenticatenaceae</taxon>
        <taxon>Ardenticatena</taxon>
    </lineage>
</organism>
<dbReference type="RefSeq" id="WP_054493103.1">
    <property type="nucleotide sequence ID" value="NZ_BBZA01000127.1"/>
</dbReference>
<dbReference type="InterPro" id="IPR018300">
    <property type="entry name" value="Aminotrans_IV_CS"/>
</dbReference>
<evidence type="ECO:0000256" key="4">
    <source>
        <dbReference type="RuleBase" id="RU004106"/>
    </source>
</evidence>
<sequence>MIDVWRWHNNTLAPVRLASPAATLNDATRQLPHGAYTTFRTYHNRACVIGLRDHLQRLATSARALGWRGAWDETALRTALVQALAAFQAPEARVRLVLDTTRCPGDLYIVLEPLHPLPREVYEQGVATITHHLVRHAPNTKTTDFLAQQELLRRTMPPGVFEVLLTDAEGCILEGSSSNFFAVADGLLITAPDETVLKGITRSRVLALAQEEGVPVHFAPVCPPFERLDEAFITSSSRGVVPVVRIDDTIIGGGVPGRLTHRLHTAYNAYIARWCEPIAPNPR</sequence>
<dbReference type="Pfam" id="PF01063">
    <property type="entry name" value="Aminotran_4"/>
    <property type="match status" value="1"/>
</dbReference>
<evidence type="ECO:0000256" key="2">
    <source>
        <dbReference type="ARBA" id="ARBA00009320"/>
    </source>
</evidence>
<dbReference type="InParanoid" id="A0A0M9UCR7"/>
<dbReference type="InterPro" id="IPR050571">
    <property type="entry name" value="Class-IV_PLP-Dep_Aminotrnsfr"/>
</dbReference>
<dbReference type="GO" id="GO:0046394">
    <property type="term" value="P:carboxylic acid biosynthetic process"/>
    <property type="evidence" value="ECO:0007669"/>
    <property type="project" value="UniProtKB-ARBA"/>
</dbReference>
<dbReference type="PROSITE" id="PS00770">
    <property type="entry name" value="AA_TRANSFER_CLASS_4"/>
    <property type="match status" value="1"/>
</dbReference>
<dbReference type="PANTHER" id="PTHR42743:SF11">
    <property type="entry name" value="AMINODEOXYCHORISMATE LYASE"/>
    <property type="match status" value="1"/>
</dbReference>
<comment type="similarity">
    <text evidence="2 4">Belongs to the class-IV pyridoxal-phosphate-dependent aminotransferase family.</text>
</comment>
<comment type="cofactor">
    <cofactor evidence="1 5">
        <name>pyridoxal 5'-phosphate</name>
        <dbReference type="ChEBI" id="CHEBI:597326"/>
    </cofactor>
</comment>
<dbReference type="CDD" id="cd00449">
    <property type="entry name" value="PLPDE_IV"/>
    <property type="match status" value="1"/>
</dbReference>